<reference evidence="7 8" key="1">
    <citation type="submission" date="2020-06" db="EMBL/GenBank/DDBJ databases">
        <authorList>
            <person name="Li R."/>
            <person name="Bekaert M."/>
        </authorList>
    </citation>
    <scope>NUCLEOTIDE SEQUENCE [LARGE SCALE GENOMIC DNA]</scope>
    <source>
        <strain evidence="8">wild</strain>
    </source>
</reference>
<keyword evidence="4" id="KW-1133">Transmembrane helix</keyword>
<proteinExistence type="inferred from homology"/>
<dbReference type="GO" id="GO:0016020">
    <property type="term" value="C:membrane"/>
    <property type="evidence" value="ECO:0007669"/>
    <property type="project" value="UniProtKB-SubCell"/>
</dbReference>
<dbReference type="InterPro" id="IPR046791">
    <property type="entry name" value="Polycystin_dom"/>
</dbReference>
<evidence type="ECO:0000313" key="7">
    <source>
        <dbReference type="EMBL" id="CAC5405820.1"/>
    </source>
</evidence>
<evidence type="ECO:0000256" key="3">
    <source>
        <dbReference type="ARBA" id="ARBA00022692"/>
    </source>
</evidence>
<dbReference type="PANTHER" id="PTHR10877">
    <property type="entry name" value="POLYCYSTIN FAMILY MEMBER"/>
    <property type="match status" value="1"/>
</dbReference>
<dbReference type="Proteomes" id="UP000507470">
    <property type="component" value="Unassembled WGS sequence"/>
</dbReference>
<evidence type="ECO:0000256" key="5">
    <source>
        <dbReference type="ARBA" id="ARBA00023136"/>
    </source>
</evidence>
<sequence length="186" mass="21179">MIWCISLHRCPGKIPVPASVVLPIASKNSCNFPDKLKKLFGFDHLGMECTSSLNSINDDNDHYNKSWQIQLQRVSSTDEWSYQSAWDLESVPYLGERAIYVGGGYLVDMNAGPSAILKISELMHKSWIDTRTRAFFIEFVLYNPNVNMYSSVMIVFEYSNPDYDNAETINKNNQCALEGNKYPTDI</sequence>
<dbReference type="GO" id="GO:0005262">
    <property type="term" value="F:calcium channel activity"/>
    <property type="evidence" value="ECO:0007669"/>
    <property type="project" value="TreeGrafter"/>
</dbReference>
<keyword evidence="5" id="KW-0472">Membrane</keyword>
<keyword evidence="8" id="KW-1185">Reference proteome</keyword>
<gene>
    <name evidence="7" type="ORF">MCOR_39469</name>
</gene>
<dbReference type="GO" id="GO:0050982">
    <property type="term" value="P:detection of mechanical stimulus"/>
    <property type="evidence" value="ECO:0007669"/>
    <property type="project" value="TreeGrafter"/>
</dbReference>
<dbReference type="OrthoDB" id="6150772at2759"/>
<protein>
    <submittedName>
        <fullName evidence="7">PKD1L2</fullName>
    </submittedName>
</protein>
<organism evidence="7 8">
    <name type="scientific">Mytilus coruscus</name>
    <name type="common">Sea mussel</name>
    <dbReference type="NCBI Taxonomy" id="42192"/>
    <lineage>
        <taxon>Eukaryota</taxon>
        <taxon>Metazoa</taxon>
        <taxon>Spiralia</taxon>
        <taxon>Lophotrochozoa</taxon>
        <taxon>Mollusca</taxon>
        <taxon>Bivalvia</taxon>
        <taxon>Autobranchia</taxon>
        <taxon>Pteriomorphia</taxon>
        <taxon>Mytilida</taxon>
        <taxon>Mytiloidea</taxon>
        <taxon>Mytilidae</taxon>
        <taxon>Mytilinae</taxon>
        <taxon>Mytilus</taxon>
    </lineage>
</organism>
<dbReference type="PANTHER" id="PTHR10877:SF194">
    <property type="entry name" value="LOCATION OF VULVA DEFECTIVE 1"/>
    <property type="match status" value="1"/>
</dbReference>
<dbReference type="Pfam" id="PF20519">
    <property type="entry name" value="Polycystin_dom"/>
    <property type="match status" value="1"/>
</dbReference>
<dbReference type="EMBL" id="CACVKT020007139">
    <property type="protein sequence ID" value="CAC5405820.1"/>
    <property type="molecule type" value="Genomic_DNA"/>
</dbReference>
<evidence type="ECO:0000256" key="2">
    <source>
        <dbReference type="ARBA" id="ARBA00007200"/>
    </source>
</evidence>
<comment type="similarity">
    <text evidence="2">Belongs to the polycystin family.</text>
</comment>
<evidence type="ECO:0000259" key="6">
    <source>
        <dbReference type="Pfam" id="PF20519"/>
    </source>
</evidence>
<name>A0A6J8DFF8_MYTCO</name>
<accession>A0A6J8DFF8</accession>
<dbReference type="InterPro" id="IPR051223">
    <property type="entry name" value="Polycystin"/>
</dbReference>
<dbReference type="AlphaFoldDB" id="A0A6J8DFF8"/>
<keyword evidence="3" id="KW-0812">Transmembrane</keyword>
<comment type="subcellular location">
    <subcellularLocation>
        <location evidence="1">Membrane</location>
        <topology evidence="1">Multi-pass membrane protein</topology>
    </subcellularLocation>
</comment>
<evidence type="ECO:0000256" key="1">
    <source>
        <dbReference type="ARBA" id="ARBA00004141"/>
    </source>
</evidence>
<evidence type="ECO:0000256" key="4">
    <source>
        <dbReference type="ARBA" id="ARBA00022989"/>
    </source>
</evidence>
<feature type="domain" description="Polycystin" evidence="6">
    <location>
        <begin position="27"/>
        <end position="160"/>
    </location>
</feature>
<evidence type="ECO:0000313" key="8">
    <source>
        <dbReference type="Proteomes" id="UP000507470"/>
    </source>
</evidence>